<dbReference type="SUPFAM" id="SSF56300">
    <property type="entry name" value="Metallo-dependent phosphatases"/>
    <property type="match status" value="1"/>
</dbReference>
<dbReference type="NCBIfam" id="NF033681">
    <property type="entry name" value="ExeM_NucH_DNase"/>
    <property type="match status" value="1"/>
</dbReference>
<dbReference type="OrthoDB" id="9773411at2"/>
<evidence type="ECO:0000313" key="2">
    <source>
        <dbReference type="EMBL" id="SDZ75599.1"/>
    </source>
</evidence>
<dbReference type="InterPro" id="IPR011045">
    <property type="entry name" value="N2O_reductase_N"/>
</dbReference>
<dbReference type="Gene3D" id="3.60.21.10">
    <property type="match status" value="1"/>
</dbReference>
<dbReference type="GO" id="GO:0016787">
    <property type="term" value="F:hydrolase activity"/>
    <property type="evidence" value="ECO:0007669"/>
    <property type="project" value="InterPro"/>
</dbReference>
<evidence type="ECO:0000313" key="3">
    <source>
        <dbReference type="Proteomes" id="UP000198703"/>
    </source>
</evidence>
<organism evidence="2 3">
    <name type="scientific">Rubrimonas cliftonensis</name>
    <dbReference type="NCBI Taxonomy" id="89524"/>
    <lineage>
        <taxon>Bacteria</taxon>
        <taxon>Pseudomonadati</taxon>
        <taxon>Pseudomonadota</taxon>
        <taxon>Alphaproteobacteria</taxon>
        <taxon>Rhodobacterales</taxon>
        <taxon>Paracoccaceae</taxon>
        <taxon>Rubrimonas</taxon>
    </lineage>
</organism>
<dbReference type="EMBL" id="FNQM01000001">
    <property type="protein sequence ID" value="SDZ75599.1"/>
    <property type="molecule type" value="Genomic_DNA"/>
</dbReference>
<name>A0A1H3VLH2_9RHOB</name>
<dbReference type="Pfam" id="PF02872">
    <property type="entry name" value="5_nucleotid_C"/>
    <property type="match status" value="1"/>
</dbReference>
<dbReference type="SUPFAM" id="SSF50974">
    <property type="entry name" value="Nitrous oxide reductase, N-terminal domain"/>
    <property type="match status" value="1"/>
</dbReference>
<dbReference type="PANTHER" id="PTHR42834:SF1">
    <property type="entry name" value="ENDONUCLEASE_EXONUCLEASE_PHOSPHATASE FAMILY PROTEIN (AFU_ORTHOLOGUE AFUA_3G09210)"/>
    <property type="match status" value="1"/>
</dbReference>
<dbReference type="STRING" id="89524.SAMN05444370_101187"/>
<dbReference type="Gene3D" id="3.60.10.10">
    <property type="entry name" value="Endonuclease/exonuclease/phosphatase"/>
    <property type="match status" value="1"/>
</dbReference>
<dbReference type="InterPro" id="IPR055188">
    <property type="entry name" value="Choice_anch_I"/>
</dbReference>
<accession>A0A1H3VLH2</accession>
<dbReference type="Pfam" id="PF03372">
    <property type="entry name" value="Exo_endo_phos"/>
    <property type="match status" value="1"/>
</dbReference>
<dbReference type="Gene3D" id="3.90.780.10">
    <property type="entry name" value="5'-Nucleotidase, C-terminal domain"/>
    <property type="match status" value="1"/>
</dbReference>
<dbReference type="RefSeq" id="WP_139283945.1">
    <property type="nucleotide sequence ID" value="NZ_FNQM01000001.1"/>
</dbReference>
<reference evidence="2 3" key="1">
    <citation type="submission" date="2016-10" db="EMBL/GenBank/DDBJ databases">
        <authorList>
            <person name="de Groot N.N."/>
        </authorList>
    </citation>
    <scope>NUCLEOTIDE SEQUENCE [LARGE SCALE GENOMIC DNA]</scope>
    <source>
        <strain evidence="2 3">DSM 15345</strain>
    </source>
</reference>
<dbReference type="CDD" id="cd10283">
    <property type="entry name" value="MnuA_DNase1-like"/>
    <property type="match status" value="1"/>
</dbReference>
<dbReference type="InterPro" id="IPR001322">
    <property type="entry name" value="Lamin_tail_dom"/>
</dbReference>
<feature type="domain" description="LTD" evidence="1">
    <location>
        <begin position="1340"/>
        <end position="1450"/>
    </location>
</feature>
<dbReference type="GO" id="GO:0009166">
    <property type="term" value="P:nucleotide catabolic process"/>
    <property type="evidence" value="ECO:0007669"/>
    <property type="project" value="InterPro"/>
</dbReference>
<dbReference type="InterPro" id="IPR006179">
    <property type="entry name" value="5_nucleotidase/apyrase"/>
</dbReference>
<dbReference type="Pfam" id="PF22494">
    <property type="entry name" value="choice_anch_I"/>
    <property type="match status" value="1"/>
</dbReference>
<dbReference type="InterPro" id="IPR005135">
    <property type="entry name" value="Endo/exonuclease/phosphatase"/>
</dbReference>
<dbReference type="InterPro" id="IPR008334">
    <property type="entry name" value="5'-Nucleotdase_C"/>
</dbReference>
<dbReference type="InterPro" id="IPR036907">
    <property type="entry name" value="5'-Nucleotdase_C_sf"/>
</dbReference>
<dbReference type="SUPFAM" id="SSF56219">
    <property type="entry name" value="DNase I-like"/>
    <property type="match status" value="1"/>
</dbReference>
<dbReference type="CDD" id="cd04486">
    <property type="entry name" value="YhcR_OBF_like"/>
    <property type="match status" value="1"/>
</dbReference>
<dbReference type="SUPFAM" id="SSF50952">
    <property type="entry name" value="Soluble quinoprotein glucose dehydrogenase"/>
    <property type="match status" value="1"/>
</dbReference>
<dbReference type="PROSITE" id="PS51841">
    <property type="entry name" value="LTD"/>
    <property type="match status" value="1"/>
</dbReference>
<dbReference type="InterPro" id="IPR036691">
    <property type="entry name" value="Endo/exonu/phosph_ase_sf"/>
</dbReference>
<dbReference type="InterPro" id="IPR011041">
    <property type="entry name" value="Quinoprot_gluc/sorb_DH_b-prop"/>
</dbReference>
<dbReference type="SUPFAM" id="SSF55816">
    <property type="entry name" value="5'-nucleotidase (syn. UDP-sugar hydrolase), C-terminal domain"/>
    <property type="match status" value="1"/>
</dbReference>
<dbReference type="InterPro" id="IPR047971">
    <property type="entry name" value="ExeM-like"/>
</dbReference>
<gene>
    <name evidence="2" type="ORF">SAMN05444370_101187</name>
</gene>
<keyword evidence="3" id="KW-1185">Reference proteome</keyword>
<dbReference type="InterPro" id="IPR029052">
    <property type="entry name" value="Metallo-depent_PP-like"/>
</dbReference>
<proteinExistence type="predicted"/>
<protein>
    <submittedName>
        <fullName evidence="2">Predicted extracellular nuclease</fullName>
    </submittedName>
</protein>
<sequence>MAPLDISVNRIARFETGVFDGGGSEVVVHDGGRFYSTNADANAIDIYTVADGKIGSISLAGVPNGGGVTSVAVKDGLIAAAVANADKTQNGFVALFDAADTSAPAAVLEVGALPDMLTFTPGGQIVVALEGEPADDGTDPSGGVAVITPDASDLGASTVEIFDFTAFDGQEDALRAAGVRIREGAAASVDFEPEYITVDPQTGNLFVTLQENNAVAVFDMTAKAFTAIQALGTVDHSIEGQGIDPSDRDDIVEVRTVPVQGMRMPDAIAAFVVDGQSYYATANEGDGREYDFYEDETRVEDIDLDPSSFQGLGQLQSDNGIGRLTVSAVDGDFDGDGDFDQLFSFGSRSFTIFDADGNVVFDSGDDFEQIIARDFPNRFNVNNDEPFDVDTRSDAKGPEPEAIAIAHVDGHTLALIGLERVNGVMVYDVTDPVNAVFLTYIDTVVDGDGSNDTANLLLSDLGPETIAVVSSDESESGLTEIAVANEISGSISVYTLEFVAPAPTFDLQVTEMWPGNDPGNNLTSDWFEVTNFGDAAWTAADGALYFDDESADRNVADLMEGVASIAAGESAIFVEGDAGDVAEFLEVWAGVIDPDVKVGFYNGAGLGQGGDAVALFIDDENDGLDADDALLDFEAFPDANDDGGQSYEVEAGAFSVDGVNGAATTAAVNSASQPAVGSPGFEQSTIFTLQLLHVADQEASTQAVFDAPRLSAVMNALEAQDVGANATLRLSSGDAILPGLFFQASAAVFGQAGVADMIIQNELDWDAIAFGNHEFDFGSPFIADLIDGTFDVDLDSATAEEFLSYAFPGVPAYEGTLFPYLSANLDFSTEPSLAPLEVAGGGTPMARTVTSSVVLEEGGELIGVVGATTPTIDFISSPGLLGVLPEQFDGDPTAEQIDALAAIIQAEVDALLDANPSMNKVILLAHMQQIAIEQQLAARLENVDIIVAGGSNTRLFDENDRARDGDSVQGEYPIVVENAGGTDTLVVNTDGSYKYVGRLVIDFDAAGNIIAESYDSAVSGAYATDAQGVADLGAEGLIDPEIQAVADLIGAEIQSKESNVFGVSEVYLAGLRPEVRQEETNLGNLTADANLAEAKKTDATVLVSIKNGGGIRDDIGQIIVPPNSTEAVRTPNEEILDADGAVIKPAGGISQNDIGNALRFNNDLSLVTLTGAELRAVLEHGVAASTYDFNGGTNQQGRFPQVAGVSFSFDPELAPGARIVNAAVLNEDGSVAIELVRDRETVSPDASIRVVTLGFLASGGDGYPFPVGDAVDRVDLIEAGVQTGLATFADDGTEQDALAEYLAANFLETPYAIAETEIALDTRIQNLTFRADSVFDDVAESGAIYLTEIIEGSSNNKAVEIYNDTGVDIDLAAEGYSLQYYFNGNSSAGLTIALTGSVEDGRTYVVAQSSAAAEILAVADQTQGSGWFNGDDVITLVKDGVIIDSFGQIGVDPGTEWPGGGQDDTLRRKEGVTEGDPEAFDAFDASVEWDVFPNNTFDDLGAYGRDAGDDGDGDGDGDAELTLISAIQGSGDASPLAGQRVTVQAVVTVVSNQLNGFFLQEEAADSDGDAATSEGIFVFTGSDPTVSVGDLLEFDANVSEFFTLTQLSGLGPITVIAEGADLPPAVEFTLPLPDATDPAAFYESLEGMLVRATAAEGETLRVSDAFTNFGEVGVTAGDPLVQPTQAFESFSPEAEALAAANERNLLVFENPVDDSLTSAPRVGDGIVGGAIEGAMNFTFGEYKVETSAPVEFDASVNPNPRQDAPDDVGGRLKVASFNVLNYFTTLVSENGAARGAETAAELTAQTAKIVAAITAIDADILGLIEIENDLSGVPDEAVSALVDAINAALGAEVYDFIATGKVGGDAIKQAIIFKTETVAPKGDFAVLEDEAFTAPFTPGSPQSRPAVAQSFEEVGTGEVFTVSVNHFKSKGSTTGAVVDGEADDNPVEGSAALTRIAAAQELAAWLATDPTGSGDADHLTIGDFNAYAMERAIKALEAEGFTNLAAEDAISYYFNGEGGTLDYAFANDSLLDQVTGSTIWNINSVEAYSIQYNESDFAEFGDLGPFASSDHDPVIIGLNLQSVAEPIIIVGETGSDRIVGSEADEIIRLGAGRSETAEGGGGEDVFQFFAEDFANGQREVKRLTVDADDLIDLGGAEITGARDAGGDRLILTIAGDGDTLIVSGLEDDGQIVNFTSSVFGDLLVA</sequence>
<dbReference type="NCBIfam" id="NF038117">
    <property type="entry name" value="choice_anch_I"/>
    <property type="match status" value="1"/>
</dbReference>
<dbReference type="Proteomes" id="UP000198703">
    <property type="component" value="Unassembled WGS sequence"/>
</dbReference>
<dbReference type="PRINTS" id="PR01607">
    <property type="entry name" value="APYRASEFAMLY"/>
</dbReference>
<dbReference type="PANTHER" id="PTHR42834">
    <property type="entry name" value="ENDONUCLEASE/EXONUCLEASE/PHOSPHATASE FAMILY PROTEIN (AFU_ORTHOLOGUE AFUA_3G09210)"/>
    <property type="match status" value="1"/>
</dbReference>
<evidence type="ECO:0000259" key="1">
    <source>
        <dbReference type="PROSITE" id="PS51841"/>
    </source>
</evidence>
<dbReference type="Pfam" id="PF00932">
    <property type="entry name" value="LTD"/>
    <property type="match status" value="1"/>
</dbReference>